<dbReference type="EMBL" id="CM003612">
    <property type="protein sequence ID" value="KYP58351.1"/>
    <property type="molecule type" value="Genomic_DNA"/>
</dbReference>
<name>A0A151SU98_CAJCA</name>
<reference evidence="1 2" key="1">
    <citation type="journal article" date="2012" name="Nat. Biotechnol.">
        <title>Draft genome sequence of pigeonpea (Cajanus cajan), an orphan legume crop of resource-poor farmers.</title>
        <authorList>
            <person name="Varshney R.K."/>
            <person name="Chen W."/>
            <person name="Li Y."/>
            <person name="Bharti A.K."/>
            <person name="Saxena R.K."/>
            <person name="Schlueter J.A."/>
            <person name="Donoghue M.T."/>
            <person name="Azam S."/>
            <person name="Fan G."/>
            <person name="Whaley A.M."/>
            <person name="Farmer A.D."/>
            <person name="Sheridan J."/>
            <person name="Iwata A."/>
            <person name="Tuteja R."/>
            <person name="Penmetsa R.V."/>
            <person name="Wu W."/>
            <person name="Upadhyaya H.D."/>
            <person name="Yang S.P."/>
            <person name="Shah T."/>
            <person name="Saxena K.B."/>
            <person name="Michael T."/>
            <person name="McCombie W.R."/>
            <person name="Yang B."/>
            <person name="Zhang G."/>
            <person name="Yang H."/>
            <person name="Wang J."/>
            <person name="Spillane C."/>
            <person name="Cook D.R."/>
            <person name="May G.D."/>
            <person name="Xu X."/>
            <person name="Jackson S.A."/>
        </authorList>
    </citation>
    <scope>NUCLEOTIDE SEQUENCE [LARGE SCALE GENOMIC DNA]</scope>
    <source>
        <strain evidence="2">cv. Asha</strain>
    </source>
</reference>
<dbReference type="AlphaFoldDB" id="A0A151SU98"/>
<gene>
    <name evidence="1" type="ORF">KK1_013754</name>
</gene>
<organism evidence="1 2">
    <name type="scientific">Cajanus cajan</name>
    <name type="common">Pigeon pea</name>
    <name type="synonym">Cajanus indicus</name>
    <dbReference type="NCBI Taxonomy" id="3821"/>
    <lineage>
        <taxon>Eukaryota</taxon>
        <taxon>Viridiplantae</taxon>
        <taxon>Streptophyta</taxon>
        <taxon>Embryophyta</taxon>
        <taxon>Tracheophyta</taxon>
        <taxon>Spermatophyta</taxon>
        <taxon>Magnoliopsida</taxon>
        <taxon>eudicotyledons</taxon>
        <taxon>Gunneridae</taxon>
        <taxon>Pentapetalae</taxon>
        <taxon>rosids</taxon>
        <taxon>fabids</taxon>
        <taxon>Fabales</taxon>
        <taxon>Fabaceae</taxon>
        <taxon>Papilionoideae</taxon>
        <taxon>50 kb inversion clade</taxon>
        <taxon>NPAAA clade</taxon>
        <taxon>indigoferoid/millettioid clade</taxon>
        <taxon>Phaseoleae</taxon>
        <taxon>Cajanus</taxon>
    </lineage>
</organism>
<protein>
    <submittedName>
        <fullName evidence="1">Uncharacterized protein</fullName>
    </submittedName>
</protein>
<evidence type="ECO:0000313" key="2">
    <source>
        <dbReference type="Proteomes" id="UP000075243"/>
    </source>
</evidence>
<sequence length="49" mass="5254">MIGLLLGFGDTQDVAISTTFQTELLSKSPSNLESTMALISPFAINELTH</sequence>
<dbReference type="Gramene" id="C.cajan_13345.t">
    <property type="protein sequence ID" value="C.cajan_13345.t.cds1"/>
    <property type="gene ID" value="C.cajan_13345"/>
</dbReference>
<evidence type="ECO:0000313" key="1">
    <source>
        <dbReference type="EMBL" id="KYP58351.1"/>
    </source>
</evidence>
<dbReference type="Proteomes" id="UP000075243">
    <property type="component" value="Chromosome 10"/>
</dbReference>
<proteinExistence type="predicted"/>
<keyword evidence="2" id="KW-1185">Reference proteome</keyword>
<accession>A0A151SU98</accession>